<dbReference type="Proteomes" id="UP000327011">
    <property type="component" value="Unassembled WGS sequence"/>
</dbReference>
<dbReference type="RefSeq" id="WP_150940505.1">
    <property type="nucleotide sequence ID" value="NZ_VYTZ01000025.1"/>
</dbReference>
<evidence type="ECO:0008006" key="4">
    <source>
        <dbReference type="Google" id="ProtNLM"/>
    </source>
</evidence>
<protein>
    <recommendedName>
        <fullName evidence="4">Sulfotransferase family protein</fullName>
    </recommendedName>
</protein>
<dbReference type="InterPro" id="IPR027417">
    <property type="entry name" value="P-loop_NTPase"/>
</dbReference>
<accession>A0A5J5JUQ5</accession>
<evidence type="ECO:0000313" key="2">
    <source>
        <dbReference type="EMBL" id="KAA9373325.1"/>
    </source>
</evidence>
<name>A0A5J5JUQ5_9ACTN</name>
<dbReference type="Gene3D" id="3.40.50.300">
    <property type="entry name" value="P-loop containing nucleotide triphosphate hydrolases"/>
    <property type="match status" value="1"/>
</dbReference>
<feature type="region of interest" description="Disordered" evidence="1">
    <location>
        <begin position="270"/>
        <end position="304"/>
    </location>
</feature>
<evidence type="ECO:0000313" key="3">
    <source>
        <dbReference type="Proteomes" id="UP000327011"/>
    </source>
</evidence>
<dbReference type="SUPFAM" id="SSF52540">
    <property type="entry name" value="P-loop containing nucleoside triphosphate hydrolases"/>
    <property type="match status" value="1"/>
</dbReference>
<organism evidence="2 3">
    <name type="scientific">Microbispora cellulosiformans</name>
    <dbReference type="NCBI Taxonomy" id="2614688"/>
    <lineage>
        <taxon>Bacteria</taxon>
        <taxon>Bacillati</taxon>
        <taxon>Actinomycetota</taxon>
        <taxon>Actinomycetes</taxon>
        <taxon>Streptosporangiales</taxon>
        <taxon>Streptosporangiaceae</taxon>
        <taxon>Microbispora</taxon>
    </lineage>
</organism>
<dbReference type="AlphaFoldDB" id="A0A5J5JUQ5"/>
<comment type="caution">
    <text evidence="2">The sequence shown here is derived from an EMBL/GenBank/DDBJ whole genome shotgun (WGS) entry which is preliminary data.</text>
</comment>
<evidence type="ECO:0000256" key="1">
    <source>
        <dbReference type="SAM" id="MobiDB-lite"/>
    </source>
</evidence>
<dbReference type="EMBL" id="VYTZ01000025">
    <property type="protein sequence ID" value="KAA9373325.1"/>
    <property type="molecule type" value="Genomic_DNA"/>
</dbReference>
<keyword evidence="3" id="KW-1185">Reference proteome</keyword>
<reference evidence="2 3" key="1">
    <citation type="submission" date="2019-09" db="EMBL/GenBank/DDBJ databases">
        <title>Screening of Novel Bioactive Compounds from Soil-Associated.</title>
        <authorList>
            <person name="Gong X."/>
        </authorList>
    </citation>
    <scope>NUCLEOTIDE SEQUENCE [LARGE SCALE GENOMIC DNA]</scope>
    <source>
        <strain evidence="2 3">Gxj-6</strain>
    </source>
</reference>
<proteinExistence type="predicted"/>
<gene>
    <name evidence="2" type="ORF">F5972_35985</name>
</gene>
<sequence length="304" mass="32987">METGLAEAYLNRVVLISPPRTGSTAVARLLWQHALITHHCHEPFEACYWGGQGAESVTACLGNPMRVDTGDRVRLADVPPGSGLLIKEMSFQLTSGQFDELAGVATAPLIFVMSDPRLSTTSRLRIVRELSEASTFPPFESGWPSLAEQVARCRERGIPYVLVESDDLRADPAGMTAALVAAVGLPSQAGLEEWSPRPGLQLCSPEVGALMSDSRRTDDPFYRKVLSSTGIQPRARVDWAWEEASISAAGLAGEVETWLGLYRELRADPGRLGVPRQAATPPQRDGTGRDDETWLGPEYVEMGS</sequence>